<sequence>MIRQHFLQQQRLNHNHDRLLERYQRLISPQISEFRAFGTSSLPGRNYEQYLRDINCNPYRRDSLVALSRAGIGSSSETYRWLGNEASEILPRNVSSIMKHARQQPMSIVHAEKFEPVQIYEHPVFGPTPAYLRPIYNETQRQRLREIDNDSSSSENDYEVRSHISDHEEERKTSSTTVKDVDDVYDDGPDYVPKGYISYKKWKAKYEHLIPVNPLLFNIYIQRPNGSINSFGRSLYTSLNHIKPHRPSSRDEDVSSPSLSDTDSVSSEVPYENTSISSRQYNRLQPSLFRGTIKPQPLKPIRAGDTIDLSDDELTPPNSPVSYLSRNKPNLITPTSISNIVPSTSIKSPSIPTTGITSSSSPLPPTTSSSLAPTTVTTSSPSVPKIGRTLSPLTPTTEATSSLLAPTTETTSSLSAPTTEITPTLNTSHVASGSPVSSTNASNIPPAPPLPPSLLTTTSTHSYQKPSNFPISSPPIPPPVPRPLSNSSASAMYQTPSIASLSLSSAPPLPSSIPIANSTKAVTFGGSSSIPITNKDKRRQQRKRRAQAAAGFDVHSSSSDD</sequence>
<dbReference type="AlphaFoldDB" id="A0A814KW68"/>
<feature type="compositionally biased region" description="Basic residues" evidence="1">
    <location>
        <begin position="536"/>
        <end position="546"/>
    </location>
</feature>
<dbReference type="EMBL" id="CAJNOH010000495">
    <property type="protein sequence ID" value="CAF1057701.1"/>
    <property type="molecule type" value="Genomic_DNA"/>
</dbReference>
<feature type="region of interest" description="Disordered" evidence="1">
    <location>
        <begin position="501"/>
        <end position="561"/>
    </location>
</feature>
<dbReference type="Proteomes" id="UP000663854">
    <property type="component" value="Unassembled WGS sequence"/>
</dbReference>
<accession>A0A814KW68</accession>
<feature type="compositionally biased region" description="Basic and acidic residues" evidence="1">
    <location>
        <begin position="158"/>
        <end position="173"/>
    </location>
</feature>
<organism evidence="2 3">
    <name type="scientific">Rotaria sordida</name>
    <dbReference type="NCBI Taxonomy" id="392033"/>
    <lineage>
        <taxon>Eukaryota</taxon>
        <taxon>Metazoa</taxon>
        <taxon>Spiralia</taxon>
        <taxon>Gnathifera</taxon>
        <taxon>Rotifera</taxon>
        <taxon>Eurotatoria</taxon>
        <taxon>Bdelloidea</taxon>
        <taxon>Philodinida</taxon>
        <taxon>Philodinidae</taxon>
        <taxon>Rotaria</taxon>
    </lineage>
</organism>
<feature type="compositionally biased region" description="Low complexity" evidence="1">
    <location>
        <begin position="501"/>
        <end position="516"/>
    </location>
</feature>
<feature type="region of interest" description="Disordered" evidence="1">
    <location>
        <begin position="145"/>
        <end position="180"/>
    </location>
</feature>
<comment type="caution">
    <text evidence="2">The sequence shown here is derived from an EMBL/GenBank/DDBJ whole genome shotgun (WGS) entry which is preliminary data.</text>
</comment>
<feature type="compositionally biased region" description="Low complexity" evidence="1">
    <location>
        <begin position="453"/>
        <end position="471"/>
    </location>
</feature>
<feature type="compositionally biased region" description="Polar residues" evidence="1">
    <location>
        <begin position="272"/>
        <end position="285"/>
    </location>
</feature>
<feature type="compositionally biased region" description="Pro residues" evidence="1">
    <location>
        <begin position="472"/>
        <end position="482"/>
    </location>
</feature>
<feature type="region of interest" description="Disordered" evidence="1">
    <location>
        <begin position="242"/>
        <end position="489"/>
    </location>
</feature>
<gene>
    <name evidence="2" type="ORF">PYM288_LOCUS17480</name>
</gene>
<feature type="compositionally biased region" description="Polar residues" evidence="1">
    <location>
        <begin position="391"/>
        <end position="443"/>
    </location>
</feature>
<feature type="compositionally biased region" description="Low complexity" evidence="1">
    <location>
        <begin position="342"/>
        <end position="386"/>
    </location>
</feature>
<feature type="compositionally biased region" description="Polar residues" evidence="1">
    <location>
        <begin position="320"/>
        <end position="341"/>
    </location>
</feature>
<name>A0A814KW68_9BILA</name>
<feature type="compositionally biased region" description="Polar residues" evidence="1">
    <location>
        <begin position="517"/>
        <end position="532"/>
    </location>
</feature>
<evidence type="ECO:0000256" key="1">
    <source>
        <dbReference type="SAM" id="MobiDB-lite"/>
    </source>
</evidence>
<evidence type="ECO:0000313" key="2">
    <source>
        <dbReference type="EMBL" id="CAF1057701.1"/>
    </source>
</evidence>
<evidence type="ECO:0000313" key="3">
    <source>
        <dbReference type="Proteomes" id="UP000663854"/>
    </source>
</evidence>
<protein>
    <submittedName>
        <fullName evidence="2">Uncharacterized protein</fullName>
    </submittedName>
</protein>
<proteinExistence type="predicted"/>
<reference evidence="2" key="1">
    <citation type="submission" date="2021-02" db="EMBL/GenBank/DDBJ databases">
        <authorList>
            <person name="Nowell W R."/>
        </authorList>
    </citation>
    <scope>NUCLEOTIDE SEQUENCE</scope>
</reference>
<feature type="compositionally biased region" description="Low complexity" evidence="1">
    <location>
        <begin position="255"/>
        <end position="269"/>
    </location>
</feature>